<dbReference type="Proteomes" id="UP001595752">
    <property type="component" value="Unassembled WGS sequence"/>
</dbReference>
<keyword evidence="3" id="KW-1185">Reference proteome</keyword>
<accession>A0ABV8B2U1</accession>
<organism evidence="2 3">
    <name type="scientific">Bacillus songklensis</name>
    <dbReference type="NCBI Taxonomy" id="1069116"/>
    <lineage>
        <taxon>Bacteria</taxon>
        <taxon>Bacillati</taxon>
        <taxon>Bacillota</taxon>
        <taxon>Bacilli</taxon>
        <taxon>Bacillales</taxon>
        <taxon>Bacillaceae</taxon>
        <taxon>Bacillus</taxon>
    </lineage>
</organism>
<name>A0ABV8B2U1_9BACI</name>
<dbReference type="RefSeq" id="WP_377914174.1">
    <property type="nucleotide sequence ID" value="NZ_JBHRZT010000032.1"/>
</dbReference>
<dbReference type="EMBL" id="JBHRZT010000032">
    <property type="protein sequence ID" value="MFC3883575.1"/>
    <property type="molecule type" value="Genomic_DNA"/>
</dbReference>
<evidence type="ECO:0000313" key="3">
    <source>
        <dbReference type="Proteomes" id="UP001595752"/>
    </source>
</evidence>
<protein>
    <submittedName>
        <fullName evidence="2">Uncharacterized protein</fullName>
    </submittedName>
</protein>
<reference evidence="3" key="1">
    <citation type="journal article" date="2019" name="Int. J. Syst. Evol. Microbiol.">
        <title>The Global Catalogue of Microorganisms (GCM) 10K type strain sequencing project: providing services to taxonomists for standard genome sequencing and annotation.</title>
        <authorList>
            <consortium name="The Broad Institute Genomics Platform"/>
            <consortium name="The Broad Institute Genome Sequencing Center for Infectious Disease"/>
            <person name="Wu L."/>
            <person name="Ma J."/>
        </authorList>
    </citation>
    <scope>NUCLEOTIDE SEQUENCE [LARGE SCALE GENOMIC DNA]</scope>
    <source>
        <strain evidence="3">CCUG 61889</strain>
    </source>
</reference>
<gene>
    <name evidence="2" type="ORF">ACFOU2_08655</name>
</gene>
<evidence type="ECO:0000256" key="1">
    <source>
        <dbReference type="SAM" id="MobiDB-lite"/>
    </source>
</evidence>
<proteinExistence type="predicted"/>
<sequence length="153" mass="18106">MKLFIEYILDEIEQIGLKNDYRVSLSSTKNEDNYLRGILQYFDDYFDIHFVIFFTFPEENPNLNYIFWILDRHGNKQLVKEDDSKESEDKEKDSKESEDKDSDSKEDIMAKVKKLALKEIKINLTEGADIRYLLEEIGNIVKAQEGNHPHTHQ</sequence>
<comment type="caution">
    <text evidence="2">The sequence shown here is derived from an EMBL/GenBank/DDBJ whole genome shotgun (WGS) entry which is preliminary data.</text>
</comment>
<evidence type="ECO:0000313" key="2">
    <source>
        <dbReference type="EMBL" id="MFC3883575.1"/>
    </source>
</evidence>
<feature type="region of interest" description="Disordered" evidence="1">
    <location>
        <begin position="79"/>
        <end position="107"/>
    </location>
</feature>